<keyword evidence="5 8" id="KW-1015">Disulfide bond</keyword>
<evidence type="ECO:0000256" key="3">
    <source>
        <dbReference type="ARBA" id="ARBA00007658"/>
    </source>
</evidence>
<feature type="active site" evidence="6">
    <location>
        <position position="700"/>
    </location>
</feature>
<dbReference type="GO" id="GO:0005975">
    <property type="term" value="P:carbohydrate metabolic process"/>
    <property type="evidence" value="ECO:0007669"/>
    <property type="project" value="InterPro"/>
</dbReference>
<proteinExistence type="inferred from homology"/>
<feature type="active site" description="Proton donor" evidence="6">
    <location>
        <position position="814"/>
    </location>
</feature>
<dbReference type="GO" id="GO:0005783">
    <property type="term" value="C:endoplasmic reticulum"/>
    <property type="evidence" value="ECO:0007669"/>
    <property type="project" value="TreeGrafter"/>
</dbReference>
<accession>A0A2N1JCE7</accession>
<dbReference type="PANTHER" id="PTHR11742:SF103">
    <property type="entry name" value="ENDOPLASMIC RETICULUM MANNOSIDASE MNL2-RELATED"/>
    <property type="match status" value="1"/>
</dbReference>
<dbReference type="Gene3D" id="1.50.10.10">
    <property type="match status" value="1"/>
</dbReference>
<dbReference type="PRINTS" id="PR00747">
    <property type="entry name" value="GLYHDRLASE47"/>
</dbReference>
<dbReference type="SUPFAM" id="SSF48225">
    <property type="entry name" value="Seven-hairpin glycosidases"/>
    <property type="match status" value="1"/>
</dbReference>
<reference evidence="11 12" key="1">
    <citation type="submission" date="2017-10" db="EMBL/GenBank/DDBJ databases">
        <title>A novel species of cold-tolerant Malassezia isolated from bats.</title>
        <authorList>
            <person name="Lorch J.M."/>
            <person name="Palmer J.M."/>
            <person name="Vanderwolf K.J."/>
            <person name="Schmidt K.Z."/>
            <person name="Verant M.L."/>
            <person name="Weller T.J."/>
            <person name="Blehert D.S."/>
        </authorList>
    </citation>
    <scope>NUCLEOTIDE SEQUENCE [LARGE SCALE GENOMIC DNA]</scope>
    <source>
        <strain evidence="11 12">NWHC:44797-103</strain>
    </source>
</reference>
<comment type="cofactor">
    <cofactor evidence="1 7">
        <name>Ca(2+)</name>
        <dbReference type="ChEBI" id="CHEBI:29108"/>
    </cofactor>
</comment>
<dbReference type="InterPro" id="IPR012341">
    <property type="entry name" value="6hp_glycosidase-like_sf"/>
</dbReference>
<dbReference type="InterPro" id="IPR036412">
    <property type="entry name" value="HAD-like_sf"/>
</dbReference>
<protein>
    <recommendedName>
        <fullName evidence="9">alpha-1,2-Mannosidase</fullName>
        <ecNumber evidence="9">3.2.1.-</ecNumber>
    </recommendedName>
</protein>
<evidence type="ECO:0000256" key="7">
    <source>
        <dbReference type="PIRSR" id="PIRSR601382-2"/>
    </source>
</evidence>
<organism evidence="11 12">
    <name type="scientific">Malassezia vespertilionis</name>
    <dbReference type="NCBI Taxonomy" id="2020962"/>
    <lineage>
        <taxon>Eukaryota</taxon>
        <taxon>Fungi</taxon>
        <taxon>Dikarya</taxon>
        <taxon>Basidiomycota</taxon>
        <taxon>Ustilaginomycotina</taxon>
        <taxon>Malasseziomycetes</taxon>
        <taxon>Malasseziales</taxon>
        <taxon>Malasseziaceae</taxon>
        <taxon>Malassezia</taxon>
    </lineage>
</organism>
<dbReference type="Gene3D" id="3.40.50.1000">
    <property type="entry name" value="HAD superfamily/HAD-like"/>
    <property type="match status" value="1"/>
</dbReference>
<feature type="active site" description="Proton donor" evidence="6">
    <location>
        <position position="562"/>
    </location>
</feature>
<evidence type="ECO:0000256" key="1">
    <source>
        <dbReference type="ARBA" id="ARBA00001913"/>
    </source>
</evidence>
<feature type="binding site" evidence="7">
    <location>
        <position position="948"/>
    </location>
    <ligand>
        <name>Ca(2+)</name>
        <dbReference type="ChEBI" id="CHEBI:29108"/>
    </ligand>
</feature>
<evidence type="ECO:0000256" key="4">
    <source>
        <dbReference type="ARBA" id="ARBA00022801"/>
    </source>
</evidence>
<evidence type="ECO:0000256" key="10">
    <source>
        <dbReference type="SAM" id="MobiDB-lite"/>
    </source>
</evidence>
<keyword evidence="12" id="KW-1185">Reference proteome</keyword>
<dbReference type="GO" id="GO:0005509">
    <property type="term" value="F:calcium ion binding"/>
    <property type="evidence" value="ECO:0007669"/>
    <property type="project" value="InterPro"/>
</dbReference>
<keyword evidence="7" id="KW-0479">Metal-binding</keyword>
<dbReference type="GO" id="GO:0036503">
    <property type="term" value="P:ERAD pathway"/>
    <property type="evidence" value="ECO:0007669"/>
    <property type="project" value="UniProtKB-ARBA"/>
</dbReference>
<dbReference type="STRING" id="2020962.A0A2N1JCE7"/>
<comment type="pathway">
    <text evidence="2">Protein modification; protein glycosylation.</text>
</comment>
<dbReference type="GO" id="GO:0016020">
    <property type="term" value="C:membrane"/>
    <property type="evidence" value="ECO:0007669"/>
    <property type="project" value="InterPro"/>
</dbReference>
<dbReference type="InterPro" id="IPR050749">
    <property type="entry name" value="Glycosyl_Hydrolase_47"/>
</dbReference>
<dbReference type="SUPFAM" id="SSF56784">
    <property type="entry name" value="HAD-like"/>
    <property type="match status" value="1"/>
</dbReference>
<evidence type="ECO:0000256" key="2">
    <source>
        <dbReference type="ARBA" id="ARBA00004922"/>
    </source>
</evidence>
<dbReference type="Proteomes" id="UP000232875">
    <property type="component" value="Unassembled WGS sequence"/>
</dbReference>
<evidence type="ECO:0000256" key="9">
    <source>
        <dbReference type="RuleBase" id="RU361193"/>
    </source>
</evidence>
<dbReference type="InterPro" id="IPR036026">
    <property type="entry name" value="Seven-hairpin_glycosidases"/>
</dbReference>
<name>A0A2N1JCE7_9BASI</name>
<dbReference type="Pfam" id="PF01532">
    <property type="entry name" value="Glyco_hydro_47"/>
    <property type="match status" value="1"/>
</dbReference>
<dbReference type="Gene3D" id="1.10.150.450">
    <property type="match status" value="1"/>
</dbReference>
<feature type="region of interest" description="Disordered" evidence="10">
    <location>
        <begin position="975"/>
        <end position="995"/>
    </location>
</feature>
<dbReference type="OrthoDB" id="8118055at2759"/>
<dbReference type="PANTHER" id="PTHR11742">
    <property type="entry name" value="MANNOSYL-OLIGOSACCHARIDE ALPHA-1,2-MANNOSIDASE-RELATED"/>
    <property type="match status" value="1"/>
</dbReference>
<feature type="disulfide bond" evidence="8">
    <location>
        <begin position="770"/>
        <end position="800"/>
    </location>
</feature>
<keyword evidence="9" id="KW-0326">Glycosidase</keyword>
<dbReference type="Pfam" id="PF00702">
    <property type="entry name" value="Hydrolase"/>
    <property type="match status" value="1"/>
</dbReference>
<evidence type="ECO:0000256" key="6">
    <source>
        <dbReference type="PIRSR" id="PIRSR601382-1"/>
    </source>
</evidence>
<dbReference type="InterPro" id="IPR023214">
    <property type="entry name" value="HAD_sf"/>
</dbReference>
<dbReference type="GO" id="GO:0004571">
    <property type="term" value="F:mannosyl-oligosaccharide 1,2-alpha-mannosidase activity"/>
    <property type="evidence" value="ECO:0007669"/>
    <property type="project" value="InterPro"/>
</dbReference>
<sequence length="1045" mass="117850">MPALSKPWNAYVGFEPCEGGNLSAHDVDAIVWLDIGACTPPLTPDNTLYSHKETRIMDLMEGKIRQYFHALGLDGDAAEKLHKYYYHEYGLAIRGLMKHHTIDPLDYDRKCDMALPLEDILRPCGKLIDMLRRIDKNKFRIYALTNAYKLVCCTMLTTQHAKRVLRLLQLDTLVDAIVFCDYTPESEFYLAAEQAVQAKDTARHYFVDDSANNVKAAHRLGWQSCGMYRYLLTAVYFDENAHIQHPSAAENKLTTISDLLQLPRVWPGATVWIVVLFACIRGFMYLRVHFTYREDDWNRLVQVELPKEAVDSAYAMNISSTITLTPAAFPPPMADTSGVDAMKNAYAQGDPHAGVIQPKIMALLQSPPVLASPPWPAEAPSIAEDMWSMHPWSFEKNGSKTLPADALHPERQAVVDDWRPSPYNRWTPPLANLSRAAKTERPRIQFAFENEAAHSGRIHDPVRDSLIAERQNLVKSAFIRAWQGYKKNAWGADELRPVSQQPNNNFNGWGATIVDALDTLLVMGLHEEYNLARNHVHDIDFYFVGGERSAYGFSDGRIPVFETAIRYLGGFLSAYDLTADTLMRDRAEELAQLILPAFDTLSGLPVGRMVFDDKAEYTAESPRGKSESVVLAEATSMLLEFTRLWQVTGNRTYFDRVQRVTDFIDRNLTHRSAMGTLLPTHIYPEQGSLSGKYTLGGQTDSYYEYLVKEHQLTGGRLEQYARMYSDAVDSAFDHLLKEALVVPTAPSLALSVESYGQAAYYNAKLEHLGCFVGGMLALGSRLLPERRRDLNVARRLTETCWWAYNSTLTGIGPEDLEFYGPNDSDRYKVIEIDDGTRRRGRLNGNPLVGVRGSNGRYQNRPETIESVLYMYRITGDPAWQERGWQMFASWMTHGLVSAGVAALHDVHAVPSPQADSMESFTLAETFKYYYLLFSPPNLVSFDDFVFTTEAHPLLAPSQHHWGVPGRVPSSFPHWTPPSAEQPGSAYTGGEHRARGGLTNSQKQEMARRLHNELPLAHQPQGVGNEEHLSPEQYAQLIDRLKETQH</sequence>
<dbReference type="EC" id="3.2.1.-" evidence="9"/>
<evidence type="ECO:0000256" key="8">
    <source>
        <dbReference type="PIRSR" id="PIRSR601382-3"/>
    </source>
</evidence>
<dbReference type="InterPro" id="IPR001382">
    <property type="entry name" value="Glyco_hydro_47"/>
</dbReference>
<evidence type="ECO:0000256" key="5">
    <source>
        <dbReference type="ARBA" id="ARBA00023157"/>
    </source>
</evidence>
<feature type="active site" evidence="6">
    <location>
        <position position="862"/>
    </location>
</feature>
<evidence type="ECO:0000313" key="11">
    <source>
        <dbReference type="EMBL" id="PKI84218.1"/>
    </source>
</evidence>
<dbReference type="EMBL" id="KZ454989">
    <property type="protein sequence ID" value="PKI84218.1"/>
    <property type="molecule type" value="Genomic_DNA"/>
</dbReference>
<evidence type="ECO:0000313" key="12">
    <source>
        <dbReference type="Proteomes" id="UP000232875"/>
    </source>
</evidence>
<gene>
    <name evidence="11" type="ORF">MVES_001405</name>
</gene>
<keyword evidence="7" id="KW-0106">Calcium</keyword>
<dbReference type="AlphaFoldDB" id="A0A2N1JCE7"/>
<comment type="similarity">
    <text evidence="3 9">Belongs to the glycosyl hydrolase 47 family.</text>
</comment>
<keyword evidence="4 9" id="KW-0378">Hydrolase</keyword>